<dbReference type="Gramene" id="KXG33027">
    <property type="protein sequence ID" value="KXG33027"/>
    <property type="gene ID" value="SORBI_3003G242600"/>
</dbReference>
<evidence type="ECO:0000256" key="2">
    <source>
        <dbReference type="SAM" id="SignalP"/>
    </source>
</evidence>
<evidence type="ECO:0000313" key="3">
    <source>
        <dbReference type="EMBL" id="KXG33027.1"/>
    </source>
</evidence>
<feature type="compositionally biased region" description="Low complexity" evidence="1">
    <location>
        <begin position="48"/>
        <end position="59"/>
    </location>
</feature>
<feature type="chain" id="PRO_5008589370" description="Secreted protein" evidence="2">
    <location>
        <begin position="33"/>
        <end position="83"/>
    </location>
</feature>
<proteinExistence type="predicted"/>
<name>A0A1B6Q528_SORBI</name>
<evidence type="ECO:0008006" key="5">
    <source>
        <dbReference type="Google" id="ProtNLM"/>
    </source>
</evidence>
<dbReference type="AlphaFoldDB" id="A0A1B6Q528"/>
<reference evidence="4" key="2">
    <citation type="journal article" date="2018" name="Plant J.">
        <title>The Sorghum bicolor reference genome: improved assembly, gene annotations, a transcriptome atlas, and signatures of genome organization.</title>
        <authorList>
            <person name="McCormick R.F."/>
            <person name="Truong S.K."/>
            <person name="Sreedasyam A."/>
            <person name="Jenkins J."/>
            <person name="Shu S."/>
            <person name="Sims D."/>
            <person name="Kennedy M."/>
            <person name="Amirebrahimi M."/>
            <person name="Weers B.D."/>
            <person name="McKinley B."/>
            <person name="Mattison A."/>
            <person name="Morishige D.T."/>
            <person name="Grimwood J."/>
            <person name="Schmutz J."/>
            <person name="Mullet J.E."/>
        </authorList>
    </citation>
    <scope>NUCLEOTIDE SEQUENCE [LARGE SCALE GENOMIC DNA]</scope>
    <source>
        <strain evidence="4">cv. BTx623</strain>
    </source>
</reference>
<keyword evidence="2" id="KW-0732">Signal</keyword>
<organism evidence="3 4">
    <name type="scientific">Sorghum bicolor</name>
    <name type="common">Sorghum</name>
    <name type="synonym">Sorghum vulgare</name>
    <dbReference type="NCBI Taxonomy" id="4558"/>
    <lineage>
        <taxon>Eukaryota</taxon>
        <taxon>Viridiplantae</taxon>
        <taxon>Streptophyta</taxon>
        <taxon>Embryophyta</taxon>
        <taxon>Tracheophyta</taxon>
        <taxon>Spermatophyta</taxon>
        <taxon>Magnoliopsida</taxon>
        <taxon>Liliopsida</taxon>
        <taxon>Poales</taxon>
        <taxon>Poaceae</taxon>
        <taxon>PACMAD clade</taxon>
        <taxon>Panicoideae</taxon>
        <taxon>Andropogonodae</taxon>
        <taxon>Andropogoneae</taxon>
        <taxon>Sorghinae</taxon>
        <taxon>Sorghum</taxon>
    </lineage>
</organism>
<accession>A0A1B6Q528</accession>
<feature type="signal peptide" evidence="2">
    <location>
        <begin position="1"/>
        <end position="32"/>
    </location>
</feature>
<gene>
    <name evidence="3" type="ORF">SORBI_3003G242600</name>
</gene>
<feature type="region of interest" description="Disordered" evidence="1">
    <location>
        <begin position="38"/>
        <end position="83"/>
    </location>
</feature>
<sequence>MYLVGRKGFIVSAIFMLLSIAISPMTNKDGEAADTGLVVPTDIHGTSPPCDTCQPQPQQRLAGRLASESESESHSHDQDKVIA</sequence>
<dbReference type="Proteomes" id="UP000000768">
    <property type="component" value="Chromosome 3"/>
</dbReference>
<feature type="compositionally biased region" description="Basic and acidic residues" evidence="1">
    <location>
        <begin position="71"/>
        <end position="83"/>
    </location>
</feature>
<keyword evidence="4" id="KW-1185">Reference proteome</keyword>
<evidence type="ECO:0000256" key="1">
    <source>
        <dbReference type="SAM" id="MobiDB-lite"/>
    </source>
</evidence>
<protein>
    <recommendedName>
        <fullName evidence="5">Secreted protein</fullName>
    </recommendedName>
</protein>
<evidence type="ECO:0000313" key="4">
    <source>
        <dbReference type="Proteomes" id="UP000000768"/>
    </source>
</evidence>
<dbReference type="EMBL" id="CM000762">
    <property type="protein sequence ID" value="KXG33027.1"/>
    <property type="molecule type" value="Genomic_DNA"/>
</dbReference>
<reference evidence="3 4" key="1">
    <citation type="journal article" date="2009" name="Nature">
        <title>The Sorghum bicolor genome and the diversification of grasses.</title>
        <authorList>
            <person name="Paterson A.H."/>
            <person name="Bowers J.E."/>
            <person name="Bruggmann R."/>
            <person name="Dubchak I."/>
            <person name="Grimwood J."/>
            <person name="Gundlach H."/>
            <person name="Haberer G."/>
            <person name="Hellsten U."/>
            <person name="Mitros T."/>
            <person name="Poliakov A."/>
            <person name="Schmutz J."/>
            <person name="Spannagl M."/>
            <person name="Tang H."/>
            <person name="Wang X."/>
            <person name="Wicker T."/>
            <person name="Bharti A.K."/>
            <person name="Chapman J."/>
            <person name="Feltus F.A."/>
            <person name="Gowik U."/>
            <person name="Grigoriev I.V."/>
            <person name="Lyons E."/>
            <person name="Maher C.A."/>
            <person name="Martis M."/>
            <person name="Narechania A."/>
            <person name="Otillar R.P."/>
            <person name="Penning B.W."/>
            <person name="Salamov A.A."/>
            <person name="Wang Y."/>
            <person name="Zhang L."/>
            <person name="Carpita N.C."/>
            <person name="Freeling M."/>
            <person name="Gingle A.R."/>
            <person name="Hash C.T."/>
            <person name="Keller B."/>
            <person name="Klein P."/>
            <person name="Kresovich S."/>
            <person name="McCann M.C."/>
            <person name="Ming R."/>
            <person name="Peterson D.G."/>
            <person name="Mehboob-ur-Rahman"/>
            <person name="Ware D."/>
            <person name="Westhoff P."/>
            <person name="Mayer K.F."/>
            <person name="Messing J."/>
            <person name="Rokhsar D.S."/>
        </authorList>
    </citation>
    <scope>NUCLEOTIDE SEQUENCE [LARGE SCALE GENOMIC DNA]</scope>
    <source>
        <strain evidence="4">cv. BTx623</strain>
    </source>
</reference>
<dbReference type="InParanoid" id="A0A1B6Q528"/>